<name>A0A7S8E514_9CHLR</name>
<evidence type="ECO:0000259" key="3">
    <source>
        <dbReference type="SMART" id="SM00331"/>
    </source>
</evidence>
<dbReference type="PANTHER" id="PTHR43156">
    <property type="entry name" value="STAGE II SPORULATION PROTEIN E-RELATED"/>
    <property type="match status" value="1"/>
</dbReference>
<dbReference type="InterPro" id="IPR036457">
    <property type="entry name" value="PPM-type-like_dom_sf"/>
</dbReference>
<feature type="domain" description="PPM-type phosphatase" evidence="3">
    <location>
        <begin position="223"/>
        <end position="440"/>
    </location>
</feature>
<reference evidence="4 5" key="1">
    <citation type="submission" date="2020-02" db="EMBL/GenBank/DDBJ databases">
        <authorList>
            <person name="Zheng R.K."/>
            <person name="Sun C.M."/>
        </authorList>
    </citation>
    <scope>NUCLEOTIDE SEQUENCE [LARGE SCALE GENOMIC DNA]</scope>
    <source>
        <strain evidence="5">rifampicinis</strain>
    </source>
</reference>
<keyword evidence="1" id="KW-0378">Hydrolase</keyword>
<dbReference type="SUPFAM" id="SSF55781">
    <property type="entry name" value="GAF domain-like"/>
    <property type="match status" value="1"/>
</dbReference>
<evidence type="ECO:0000259" key="2">
    <source>
        <dbReference type="SMART" id="SM00065"/>
    </source>
</evidence>
<proteinExistence type="predicted"/>
<dbReference type="GO" id="GO:0016791">
    <property type="term" value="F:phosphatase activity"/>
    <property type="evidence" value="ECO:0007669"/>
    <property type="project" value="TreeGrafter"/>
</dbReference>
<dbReference type="SMART" id="SM00065">
    <property type="entry name" value="GAF"/>
    <property type="match status" value="1"/>
</dbReference>
<evidence type="ECO:0000256" key="1">
    <source>
        <dbReference type="ARBA" id="ARBA00022801"/>
    </source>
</evidence>
<gene>
    <name evidence="4" type="ORF">G4Y79_12205</name>
</gene>
<dbReference type="SMART" id="SM00331">
    <property type="entry name" value="PP2C_SIG"/>
    <property type="match status" value="1"/>
</dbReference>
<dbReference type="InterPro" id="IPR001932">
    <property type="entry name" value="PPM-type_phosphatase-like_dom"/>
</dbReference>
<sequence>MKQFRRISHLTQASIPRTNAVTPDSSPENLNESHLRTLYQIAQWINSSLEFNQSLNNAIDAVMHVTRAERGFLMVHDEAANTLRVLVARGIDGATIEREGYSTTIVNQVVQEREPILTNNAQLDKAFTGSESIIMHKLRAILCTPMMVQNRLIGVVYVDTAMKAGMFGPNDMSLVSAVSGLAAQAIENARLYHVALEKGRLERELQMAREIQRNLLPQELPQVTGYQLAPWWEAAREVAGDFYDIFQQVDGTISTVIADVSDKGAPAALFMAVARTLMRSHAHLDVSAEDIVRRTNDLLLPDADQSGMFVTLYYSEFAPDGHSVHVNGGHNPPIYYRANEAQCELMPIGGRALGWFPDNPVQAVAVTLGVGDVMVFYTDGLTEIENPEAEPYGEARLAQIVQRSANGTADDIRDMILHDVATFCQGNPPFDDMTMLVVKYVG</sequence>
<feature type="domain" description="GAF" evidence="2">
    <location>
        <begin position="50"/>
        <end position="196"/>
    </location>
</feature>
<dbReference type="Proteomes" id="UP000594468">
    <property type="component" value="Chromosome"/>
</dbReference>
<evidence type="ECO:0000313" key="5">
    <source>
        <dbReference type="Proteomes" id="UP000594468"/>
    </source>
</evidence>
<dbReference type="RefSeq" id="WP_195168559.1">
    <property type="nucleotide sequence ID" value="NZ_CP062983.1"/>
</dbReference>
<dbReference type="SUPFAM" id="SSF81606">
    <property type="entry name" value="PP2C-like"/>
    <property type="match status" value="1"/>
</dbReference>
<keyword evidence="5" id="KW-1185">Reference proteome</keyword>
<dbReference type="Pfam" id="PF13185">
    <property type="entry name" value="GAF_2"/>
    <property type="match status" value="1"/>
</dbReference>
<dbReference type="PANTHER" id="PTHR43156:SF2">
    <property type="entry name" value="STAGE II SPORULATION PROTEIN E"/>
    <property type="match status" value="1"/>
</dbReference>
<dbReference type="InterPro" id="IPR003018">
    <property type="entry name" value="GAF"/>
</dbReference>
<dbReference type="AlphaFoldDB" id="A0A7S8E514"/>
<evidence type="ECO:0000313" key="4">
    <source>
        <dbReference type="EMBL" id="QPC80484.1"/>
    </source>
</evidence>
<dbReference type="Pfam" id="PF07228">
    <property type="entry name" value="SpoIIE"/>
    <property type="match status" value="1"/>
</dbReference>
<organism evidence="4 5">
    <name type="scientific">Phototrophicus methaneseepsis</name>
    <dbReference type="NCBI Taxonomy" id="2710758"/>
    <lineage>
        <taxon>Bacteria</taxon>
        <taxon>Bacillati</taxon>
        <taxon>Chloroflexota</taxon>
        <taxon>Candidatus Thermofontia</taxon>
        <taxon>Phototrophicales</taxon>
        <taxon>Phototrophicaceae</taxon>
        <taxon>Phototrophicus</taxon>
    </lineage>
</organism>
<dbReference type="KEGG" id="pmet:G4Y79_12205"/>
<dbReference type="EMBL" id="CP062983">
    <property type="protein sequence ID" value="QPC80484.1"/>
    <property type="molecule type" value="Genomic_DNA"/>
</dbReference>
<dbReference type="Gene3D" id="3.30.450.40">
    <property type="match status" value="1"/>
</dbReference>
<protein>
    <submittedName>
        <fullName evidence="4">SpoIIE family protein phosphatase</fullName>
    </submittedName>
</protein>
<dbReference type="InterPro" id="IPR029016">
    <property type="entry name" value="GAF-like_dom_sf"/>
</dbReference>
<accession>A0A7S8E514</accession>
<dbReference type="InterPro" id="IPR052016">
    <property type="entry name" value="Bact_Sigma-Reg"/>
</dbReference>
<dbReference type="Gene3D" id="3.60.40.10">
    <property type="entry name" value="PPM-type phosphatase domain"/>
    <property type="match status" value="1"/>
</dbReference>